<keyword evidence="4 6" id="KW-1133">Transmembrane helix</keyword>
<keyword evidence="2" id="KW-1003">Cell membrane</keyword>
<dbReference type="PANTHER" id="PTHR30213:SF0">
    <property type="entry name" value="UPF0761 MEMBRANE PROTEIN YIHY"/>
    <property type="match status" value="1"/>
</dbReference>
<feature type="transmembrane region" description="Helical" evidence="6">
    <location>
        <begin position="122"/>
        <end position="150"/>
    </location>
</feature>
<dbReference type="PANTHER" id="PTHR30213">
    <property type="entry name" value="INNER MEMBRANE PROTEIN YHJD"/>
    <property type="match status" value="1"/>
</dbReference>
<dbReference type="PIRSF" id="PIRSF035875">
    <property type="entry name" value="RNase_BN"/>
    <property type="match status" value="1"/>
</dbReference>
<accession>A0AAE3DCC6</accession>
<evidence type="ECO:0000256" key="3">
    <source>
        <dbReference type="ARBA" id="ARBA00022692"/>
    </source>
</evidence>
<dbReference type="AlphaFoldDB" id="A0AAE3DCC6"/>
<dbReference type="NCBIfam" id="TIGR00765">
    <property type="entry name" value="yihY_not_rbn"/>
    <property type="match status" value="1"/>
</dbReference>
<dbReference type="Proteomes" id="UP001198220">
    <property type="component" value="Unassembled WGS sequence"/>
</dbReference>
<reference evidence="7 8" key="1">
    <citation type="submission" date="2021-10" db="EMBL/GenBank/DDBJ databases">
        <title>Anaerobic single-cell dispensing facilitates the cultivation of human gut bacteria.</title>
        <authorList>
            <person name="Afrizal A."/>
        </authorList>
    </citation>
    <scope>NUCLEOTIDE SEQUENCE [LARGE SCALE GENOMIC DNA]</scope>
    <source>
        <strain evidence="7 8">CLA-AA-H276</strain>
    </source>
</reference>
<feature type="transmembrane region" description="Helical" evidence="6">
    <location>
        <begin position="21"/>
        <end position="42"/>
    </location>
</feature>
<organism evidence="7 8">
    <name type="scientific">Hominiventricola filiformis</name>
    <dbReference type="NCBI Taxonomy" id="2885352"/>
    <lineage>
        <taxon>Bacteria</taxon>
        <taxon>Bacillati</taxon>
        <taxon>Bacillota</taxon>
        <taxon>Clostridia</taxon>
        <taxon>Lachnospirales</taxon>
        <taxon>Lachnospiraceae</taxon>
        <taxon>Hominiventricola</taxon>
    </lineage>
</organism>
<comment type="caution">
    <text evidence="7">The sequence shown here is derived from an EMBL/GenBank/DDBJ whole genome shotgun (WGS) entry which is preliminary data.</text>
</comment>
<evidence type="ECO:0000256" key="1">
    <source>
        <dbReference type="ARBA" id="ARBA00004651"/>
    </source>
</evidence>
<feature type="transmembrane region" description="Helical" evidence="6">
    <location>
        <begin position="198"/>
        <end position="219"/>
    </location>
</feature>
<proteinExistence type="predicted"/>
<evidence type="ECO:0000256" key="4">
    <source>
        <dbReference type="ARBA" id="ARBA00022989"/>
    </source>
</evidence>
<keyword evidence="5 6" id="KW-0472">Membrane</keyword>
<keyword evidence="3 6" id="KW-0812">Transmembrane</keyword>
<dbReference type="GO" id="GO:0005886">
    <property type="term" value="C:plasma membrane"/>
    <property type="evidence" value="ECO:0007669"/>
    <property type="project" value="UniProtKB-SubCell"/>
</dbReference>
<evidence type="ECO:0000256" key="6">
    <source>
        <dbReference type="SAM" id="Phobius"/>
    </source>
</evidence>
<keyword evidence="8" id="KW-1185">Reference proteome</keyword>
<dbReference type="Pfam" id="PF03631">
    <property type="entry name" value="Virul_fac_BrkB"/>
    <property type="match status" value="1"/>
</dbReference>
<comment type="subcellular location">
    <subcellularLocation>
        <location evidence="1">Cell membrane</location>
        <topology evidence="1">Multi-pass membrane protein</topology>
    </subcellularLocation>
</comment>
<feature type="transmembrane region" description="Helical" evidence="6">
    <location>
        <begin position="162"/>
        <end position="186"/>
    </location>
</feature>
<dbReference type="InterPro" id="IPR017039">
    <property type="entry name" value="Virul_fac_BrkB"/>
</dbReference>
<evidence type="ECO:0000313" key="7">
    <source>
        <dbReference type="EMBL" id="MCC2127130.1"/>
    </source>
</evidence>
<feature type="transmembrane region" description="Helical" evidence="6">
    <location>
        <begin position="73"/>
        <end position="93"/>
    </location>
</feature>
<dbReference type="RefSeq" id="WP_308459858.1">
    <property type="nucleotide sequence ID" value="NZ_JAJEPS010000015.1"/>
</dbReference>
<sequence>MILEIKKDLESAHVGAYAAQSAYFIILSFLPLTIMLLSLVQFTGVGKADLYNLIQTVIPLGFRSWVIGMVDEMYSRTIATISLSALVMVWSAGKSFMALNRGMNAICQVDRKPNYLMLRLRGAIFALIFVLLVVASLVLIVFGTSIHLWIRYHFPFLTVITRILLTFRLLIMLVLFMVFFAVLYMMLPNRKTTFTDQLPGALFSAVAWYLFSFGFSIYIEYTRAYTMYGSLTTLMLFMFWLYFVMYIVLIGVEINHFWLDR</sequence>
<name>A0AAE3DCC6_9FIRM</name>
<feature type="transmembrane region" description="Helical" evidence="6">
    <location>
        <begin position="239"/>
        <end position="259"/>
    </location>
</feature>
<dbReference type="EMBL" id="JAJEPS010000015">
    <property type="protein sequence ID" value="MCC2127130.1"/>
    <property type="molecule type" value="Genomic_DNA"/>
</dbReference>
<gene>
    <name evidence="7" type="ORF">LKD36_13230</name>
</gene>
<evidence type="ECO:0000256" key="5">
    <source>
        <dbReference type="ARBA" id="ARBA00023136"/>
    </source>
</evidence>
<protein>
    <submittedName>
        <fullName evidence="7">YihY/virulence factor BrkB family protein</fullName>
    </submittedName>
</protein>
<evidence type="ECO:0000313" key="8">
    <source>
        <dbReference type="Proteomes" id="UP001198220"/>
    </source>
</evidence>
<evidence type="ECO:0000256" key="2">
    <source>
        <dbReference type="ARBA" id="ARBA00022475"/>
    </source>
</evidence>